<dbReference type="SMART" id="SM00267">
    <property type="entry name" value="GGDEF"/>
    <property type="match status" value="1"/>
</dbReference>
<dbReference type="GO" id="GO:0043709">
    <property type="term" value="P:cell adhesion involved in single-species biofilm formation"/>
    <property type="evidence" value="ECO:0007669"/>
    <property type="project" value="TreeGrafter"/>
</dbReference>
<dbReference type="SMART" id="SM00091">
    <property type="entry name" value="PAS"/>
    <property type="match status" value="1"/>
</dbReference>
<dbReference type="GO" id="GO:0005886">
    <property type="term" value="C:plasma membrane"/>
    <property type="evidence" value="ECO:0007669"/>
    <property type="project" value="TreeGrafter"/>
</dbReference>
<dbReference type="PROSITE" id="PS50887">
    <property type="entry name" value="GGDEF"/>
    <property type="match status" value="1"/>
</dbReference>
<dbReference type="GO" id="GO:0052621">
    <property type="term" value="F:diguanylate cyclase activity"/>
    <property type="evidence" value="ECO:0007669"/>
    <property type="project" value="UniProtKB-EC"/>
</dbReference>
<evidence type="ECO:0000256" key="2">
    <source>
        <dbReference type="ARBA" id="ARBA00012528"/>
    </source>
</evidence>
<dbReference type="Proteomes" id="UP000004374">
    <property type="component" value="Unassembled WGS sequence"/>
</dbReference>
<dbReference type="CDD" id="cd01949">
    <property type="entry name" value="GGDEF"/>
    <property type="match status" value="1"/>
</dbReference>
<evidence type="ECO:0000259" key="4">
    <source>
        <dbReference type="PROSITE" id="PS50112"/>
    </source>
</evidence>
<protein>
    <recommendedName>
        <fullName evidence="2">diguanylate cyclase</fullName>
        <ecNumber evidence="2">2.7.7.65</ecNumber>
    </recommendedName>
</protein>
<dbReference type="EC" id="2.7.7.65" evidence="2"/>
<comment type="catalytic activity">
    <reaction evidence="3">
        <text>2 GTP = 3',3'-c-di-GMP + 2 diphosphate</text>
        <dbReference type="Rhea" id="RHEA:24898"/>
        <dbReference type="ChEBI" id="CHEBI:33019"/>
        <dbReference type="ChEBI" id="CHEBI:37565"/>
        <dbReference type="ChEBI" id="CHEBI:58805"/>
        <dbReference type="EC" id="2.7.7.65"/>
    </reaction>
</comment>
<comment type="cofactor">
    <cofactor evidence="1">
        <name>Mg(2+)</name>
        <dbReference type="ChEBI" id="CHEBI:18420"/>
    </cofactor>
</comment>
<dbReference type="GO" id="GO:1902201">
    <property type="term" value="P:negative regulation of bacterial-type flagellum-dependent cell motility"/>
    <property type="evidence" value="ECO:0007669"/>
    <property type="project" value="TreeGrafter"/>
</dbReference>
<dbReference type="Gene3D" id="3.30.450.20">
    <property type="entry name" value="PAS domain"/>
    <property type="match status" value="1"/>
</dbReference>
<evidence type="ECO:0000313" key="7">
    <source>
        <dbReference type="Proteomes" id="UP000004374"/>
    </source>
</evidence>
<dbReference type="InterPro" id="IPR035965">
    <property type="entry name" value="PAS-like_dom_sf"/>
</dbReference>
<accession>I1DTE6</accession>
<dbReference type="Pfam" id="PF00990">
    <property type="entry name" value="GGDEF"/>
    <property type="match status" value="1"/>
</dbReference>
<gene>
    <name evidence="6" type="ORF">RNAN_0287</name>
</gene>
<dbReference type="InterPro" id="IPR000160">
    <property type="entry name" value="GGDEF_dom"/>
</dbReference>
<comment type="caution">
    <text evidence="6">The sequence shown here is derived from an EMBL/GenBank/DDBJ whole genome shotgun (WGS) entry which is preliminary data.</text>
</comment>
<dbReference type="AlphaFoldDB" id="I1DTE6"/>
<dbReference type="FunFam" id="3.30.70.270:FF:000001">
    <property type="entry name" value="Diguanylate cyclase domain protein"/>
    <property type="match status" value="1"/>
</dbReference>
<dbReference type="InterPro" id="IPR000014">
    <property type="entry name" value="PAS"/>
</dbReference>
<dbReference type="RefSeq" id="WP_008217981.1">
    <property type="nucleotide sequence ID" value="NZ_BAFK01000001.1"/>
</dbReference>
<dbReference type="Gene3D" id="3.30.70.270">
    <property type="match status" value="1"/>
</dbReference>
<organism evidence="6 7">
    <name type="scientific">Rheinheimera nanhaiensis E407-8</name>
    <dbReference type="NCBI Taxonomy" id="562729"/>
    <lineage>
        <taxon>Bacteria</taxon>
        <taxon>Pseudomonadati</taxon>
        <taxon>Pseudomonadota</taxon>
        <taxon>Gammaproteobacteria</taxon>
        <taxon>Chromatiales</taxon>
        <taxon>Chromatiaceae</taxon>
        <taxon>Rheinheimera</taxon>
    </lineage>
</organism>
<dbReference type="SUPFAM" id="SSF55073">
    <property type="entry name" value="Nucleotide cyclase"/>
    <property type="match status" value="1"/>
</dbReference>
<dbReference type="InterPro" id="IPR050469">
    <property type="entry name" value="Diguanylate_Cyclase"/>
</dbReference>
<proteinExistence type="predicted"/>
<dbReference type="InterPro" id="IPR029787">
    <property type="entry name" value="Nucleotide_cyclase"/>
</dbReference>
<dbReference type="NCBIfam" id="TIGR00254">
    <property type="entry name" value="GGDEF"/>
    <property type="match status" value="1"/>
</dbReference>
<keyword evidence="7" id="KW-1185">Reference proteome</keyword>
<evidence type="ECO:0000313" key="6">
    <source>
        <dbReference type="EMBL" id="GAB57324.1"/>
    </source>
</evidence>
<dbReference type="EMBL" id="BAFK01000001">
    <property type="protein sequence ID" value="GAB57324.1"/>
    <property type="molecule type" value="Genomic_DNA"/>
</dbReference>
<dbReference type="PROSITE" id="PS50112">
    <property type="entry name" value="PAS"/>
    <property type="match status" value="1"/>
</dbReference>
<feature type="domain" description="PAS" evidence="4">
    <location>
        <begin position="7"/>
        <end position="73"/>
    </location>
</feature>
<reference evidence="6 7" key="1">
    <citation type="journal article" date="2012" name="J. Bacteriol.">
        <title>Genome Sequence of the Protease-Producing Bacterium Rheinheimera nanhaiensis E407-8T, Isolated from Deep-Sea Sediment of the South China Sea.</title>
        <authorList>
            <person name="Zhang X.-Y."/>
            <person name="Zhang Y.-J."/>
            <person name="Qin Q.-L."/>
            <person name="Xie B.-B."/>
            <person name="Chen X.-L."/>
            <person name="Zhou B.-C."/>
            <person name="Zhang Y.-Z."/>
        </authorList>
    </citation>
    <scope>NUCLEOTIDE SEQUENCE [LARGE SCALE GENOMIC DNA]</scope>
    <source>
        <strain evidence="6 7">E407-8</strain>
    </source>
</reference>
<dbReference type="SUPFAM" id="SSF55785">
    <property type="entry name" value="PYP-like sensor domain (PAS domain)"/>
    <property type="match status" value="1"/>
</dbReference>
<sequence>MPLAGLLQPLLSQLNSGVVLLDAELKLVFINQFIARRADLQPEDVKGKSLFEVFSDLPQAWLQRKLHGVLSLQVPAFSSWEQRQYIFKLPHLRPLSSDSAYMAQNCSMLPLTAADTGERYICILVEDATDAYVYQQQLQHSVARLQLANRTDGLTGVFNRSYWQQQLGYEIQRAERYQHPLSLLLFDLDKFKQLNDHYGHLGGDAVLIEVARLVAALLRDTDLLGRYGGEEFGIILPETDLTGAMQVAQRLCSAVAAHRVAFEQQQLLATISLGVTGFTSGLSSDQLIQQADEALYSAKRQGRNQAVAWRDSQSVYLKKVK</sequence>
<dbReference type="PANTHER" id="PTHR45138:SF9">
    <property type="entry name" value="DIGUANYLATE CYCLASE DGCM-RELATED"/>
    <property type="match status" value="1"/>
</dbReference>
<dbReference type="PANTHER" id="PTHR45138">
    <property type="entry name" value="REGULATORY COMPONENTS OF SENSORY TRANSDUCTION SYSTEM"/>
    <property type="match status" value="1"/>
</dbReference>
<evidence type="ECO:0000256" key="1">
    <source>
        <dbReference type="ARBA" id="ARBA00001946"/>
    </source>
</evidence>
<evidence type="ECO:0000256" key="3">
    <source>
        <dbReference type="ARBA" id="ARBA00034247"/>
    </source>
</evidence>
<feature type="domain" description="GGDEF" evidence="5">
    <location>
        <begin position="179"/>
        <end position="311"/>
    </location>
</feature>
<name>I1DTE6_9GAMM</name>
<evidence type="ECO:0000259" key="5">
    <source>
        <dbReference type="PROSITE" id="PS50887"/>
    </source>
</evidence>
<dbReference type="OrthoDB" id="9812260at2"/>
<dbReference type="InterPro" id="IPR043128">
    <property type="entry name" value="Rev_trsase/Diguanyl_cyclase"/>
</dbReference>
<dbReference type="STRING" id="562729.RNAN_0287"/>